<dbReference type="InterPro" id="IPR050979">
    <property type="entry name" value="LD-transpeptidase"/>
</dbReference>
<evidence type="ECO:0000256" key="1">
    <source>
        <dbReference type="ARBA" id="ARBA00004752"/>
    </source>
</evidence>
<dbReference type="CDD" id="cd13432">
    <property type="entry name" value="LDT_IgD_like_2"/>
    <property type="match status" value="1"/>
</dbReference>
<feature type="active site" description="Nucleophile" evidence="13">
    <location>
        <position position="336"/>
    </location>
</feature>
<dbReference type="PROSITE" id="PS52029">
    <property type="entry name" value="LD_TPASE"/>
    <property type="match status" value="1"/>
</dbReference>
<dbReference type="PANTHER" id="PTHR30582">
    <property type="entry name" value="L,D-TRANSPEPTIDASE"/>
    <property type="match status" value="1"/>
</dbReference>
<keyword evidence="2" id="KW-1003">Cell membrane</keyword>
<evidence type="ECO:0000256" key="9">
    <source>
        <dbReference type="ARBA" id="ARBA00023288"/>
    </source>
</evidence>
<evidence type="ECO:0000256" key="8">
    <source>
        <dbReference type="ARBA" id="ARBA00023139"/>
    </source>
</evidence>
<dbReference type="Gene3D" id="2.40.440.10">
    <property type="entry name" value="L,D-transpeptidase catalytic domain-like"/>
    <property type="match status" value="1"/>
</dbReference>
<evidence type="ECO:0000313" key="16">
    <source>
        <dbReference type="Proteomes" id="UP000565711"/>
    </source>
</evidence>
<gene>
    <name evidence="15" type="ORF">HGA08_27050</name>
</gene>
<keyword evidence="8" id="KW-0564">Palmitate</keyword>
<keyword evidence="11 13" id="KW-0961">Cell wall biogenesis/degradation</keyword>
<keyword evidence="16" id="KW-1185">Reference proteome</keyword>
<dbReference type="Pfam" id="PF03734">
    <property type="entry name" value="YkuD"/>
    <property type="match status" value="1"/>
</dbReference>
<evidence type="ECO:0000256" key="12">
    <source>
        <dbReference type="ARBA" id="ARBA00060592"/>
    </source>
</evidence>
<evidence type="ECO:0000259" key="14">
    <source>
        <dbReference type="PROSITE" id="PS52029"/>
    </source>
</evidence>
<dbReference type="CDD" id="cd16913">
    <property type="entry name" value="YkuD_like"/>
    <property type="match status" value="1"/>
</dbReference>
<evidence type="ECO:0000256" key="10">
    <source>
        <dbReference type="ARBA" id="ARBA00023315"/>
    </source>
</evidence>
<dbReference type="SUPFAM" id="SSF141523">
    <property type="entry name" value="L,D-transpeptidase catalytic domain-like"/>
    <property type="match status" value="1"/>
</dbReference>
<evidence type="ECO:0000256" key="7">
    <source>
        <dbReference type="ARBA" id="ARBA00023136"/>
    </source>
</evidence>
<keyword evidence="9" id="KW-0449">Lipoprotein</keyword>
<keyword evidence="7" id="KW-0472">Membrane</keyword>
<dbReference type="InterPro" id="IPR041280">
    <property type="entry name" value="Big_10"/>
</dbReference>
<keyword evidence="4" id="KW-0732">Signal</keyword>
<name>A0A846Y9E3_9NOCA</name>
<comment type="caution">
    <text evidence="15">The sequence shown here is derived from an EMBL/GenBank/DDBJ whole genome shotgun (WGS) entry which is preliminary data.</text>
</comment>
<dbReference type="GO" id="GO:0018104">
    <property type="term" value="P:peptidoglycan-protein cross-linking"/>
    <property type="evidence" value="ECO:0007669"/>
    <property type="project" value="TreeGrafter"/>
</dbReference>
<keyword evidence="6 13" id="KW-0573">Peptidoglycan synthesis</keyword>
<feature type="active site" description="Proton donor/acceptor" evidence="13">
    <location>
        <position position="318"/>
    </location>
</feature>
<dbReference type="InterPro" id="IPR038063">
    <property type="entry name" value="Transpep_catalytic_dom"/>
</dbReference>
<keyword evidence="10" id="KW-0012">Acyltransferase</keyword>
<dbReference type="GO" id="GO:0071972">
    <property type="term" value="F:peptidoglycan L,D-transpeptidase activity"/>
    <property type="evidence" value="ECO:0007669"/>
    <property type="project" value="TreeGrafter"/>
</dbReference>
<sequence>MVVCAVLATIVVLTGGCGDSGDGASAVQSNAPVVTAPATIDVPAADHGPWNPAAPIVVGSADGLLQAVTVADGDGTAVTGTFAADRHQWTSTGPLAYGTTYRVDVKVVDLAQVVTDRTETVTTIDAEHKAYANVVPAPGLVAESGIGVGQPMVFQFTAPVSNKAEVQKHLKATVTPAQPGAWYWVDDKDVHFRAAQYWQPGTKIHIEADVFGVDLGGGVYGAENNSADYTVHDAWVAQADGSTDQLTIFHNGAQVNRMPMSLGSPGFPSHEGPHVISEKMPTMIMDSCSYGVCAGQAGYYREQVDLDERISNDGEFVHSAPWSVGQQGASNVSHGCVNLSPDNAQWFFDHFGVGDVVEITNSGGQPLPVWDTYGDWEVPWDVWQAGNANG</sequence>
<evidence type="ECO:0000313" key="15">
    <source>
        <dbReference type="EMBL" id="NKY53858.1"/>
    </source>
</evidence>
<dbReference type="PANTHER" id="PTHR30582:SF2">
    <property type="entry name" value="L,D-TRANSPEPTIDASE YCIB-RELATED"/>
    <property type="match status" value="1"/>
</dbReference>
<feature type="domain" description="L,D-TPase catalytic" evidence="14">
    <location>
        <begin position="235"/>
        <end position="360"/>
    </location>
</feature>
<organism evidence="15 16">
    <name type="scientific">Nocardia vermiculata</name>
    <dbReference type="NCBI Taxonomy" id="257274"/>
    <lineage>
        <taxon>Bacteria</taxon>
        <taxon>Bacillati</taxon>
        <taxon>Actinomycetota</taxon>
        <taxon>Actinomycetes</taxon>
        <taxon>Mycobacteriales</taxon>
        <taxon>Nocardiaceae</taxon>
        <taxon>Nocardia</taxon>
    </lineage>
</organism>
<dbReference type="Pfam" id="PF17964">
    <property type="entry name" value="Big_10"/>
    <property type="match status" value="1"/>
</dbReference>
<comment type="pathway">
    <text evidence="1 13">Cell wall biogenesis; peptidoglycan biosynthesis.</text>
</comment>
<keyword evidence="3" id="KW-0808">Transferase</keyword>
<dbReference type="GO" id="GO:0005576">
    <property type="term" value="C:extracellular region"/>
    <property type="evidence" value="ECO:0007669"/>
    <property type="project" value="TreeGrafter"/>
</dbReference>
<accession>A0A846Y9E3</accession>
<dbReference type="GO" id="GO:0008360">
    <property type="term" value="P:regulation of cell shape"/>
    <property type="evidence" value="ECO:0007669"/>
    <property type="project" value="UniProtKB-UniRule"/>
</dbReference>
<dbReference type="UniPathway" id="UPA00219"/>
<dbReference type="GO" id="GO:0071555">
    <property type="term" value="P:cell wall organization"/>
    <property type="evidence" value="ECO:0007669"/>
    <property type="project" value="UniProtKB-UniRule"/>
</dbReference>
<proteinExistence type="predicted"/>
<evidence type="ECO:0000256" key="11">
    <source>
        <dbReference type="ARBA" id="ARBA00023316"/>
    </source>
</evidence>
<dbReference type="GO" id="GO:0016746">
    <property type="term" value="F:acyltransferase activity"/>
    <property type="evidence" value="ECO:0007669"/>
    <property type="project" value="UniProtKB-KW"/>
</dbReference>
<evidence type="ECO:0000256" key="2">
    <source>
        <dbReference type="ARBA" id="ARBA00022475"/>
    </source>
</evidence>
<dbReference type="Gene3D" id="2.60.40.3780">
    <property type="match status" value="1"/>
</dbReference>
<dbReference type="AlphaFoldDB" id="A0A846Y9E3"/>
<evidence type="ECO:0000256" key="6">
    <source>
        <dbReference type="ARBA" id="ARBA00022984"/>
    </source>
</evidence>
<evidence type="ECO:0000256" key="3">
    <source>
        <dbReference type="ARBA" id="ARBA00022679"/>
    </source>
</evidence>
<protein>
    <submittedName>
        <fullName evidence="15">L,D-transpeptidase</fullName>
    </submittedName>
</protein>
<evidence type="ECO:0000256" key="4">
    <source>
        <dbReference type="ARBA" id="ARBA00022729"/>
    </source>
</evidence>
<reference evidence="15 16" key="1">
    <citation type="submission" date="2020-04" db="EMBL/GenBank/DDBJ databases">
        <title>MicrobeNet Type strains.</title>
        <authorList>
            <person name="Nicholson A.C."/>
        </authorList>
    </citation>
    <scope>NUCLEOTIDE SEQUENCE [LARGE SCALE GENOMIC DNA]</scope>
    <source>
        <strain evidence="15 16">JCM 12354</strain>
    </source>
</reference>
<dbReference type="EMBL" id="JAAXOP010000021">
    <property type="protein sequence ID" value="NKY53858.1"/>
    <property type="molecule type" value="Genomic_DNA"/>
</dbReference>
<evidence type="ECO:0000256" key="13">
    <source>
        <dbReference type="PROSITE-ProRule" id="PRU01373"/>
    </source>
</evidence>
<dbReference type="InterPro" id="IPR005490">
    <property type="entry name" value="LD_TPept_cat_dom"/>
</dbReference>
<comment type="pathway">
    <text evidence="12">Glycan biosynthesis.</text>
</comment>
<dbReference type="FunFam" id="2.40.440.10:FF:000005">
    <property type="entry name" value="L,D-transpeptidase 2"/>
    <property type="match status" value="1"/>
</dbReference>
<dbReference type="Gene3D" id="2.60.40.3710">
    <property type="match status" value="1"/>
</dbReference>
<evidence type="ECO:0000256" key="5">
    <source>
        <dbReference type="ARBA" id="ARBA00022960"/>
    </source>
</evidence>
<dbReference type="Proteomes" id="UP000565711">
    <property type="component" value="Unassembled WGS sequence"/>
</dbReference>
<keyword evidence="5 13" id="KW-0133">Cell shape</keyword>